<dbReference type="Proteomes" id="UP000823399">
    <property type="component" value="Unassembled WGS sequence"/>
</dbReference>
<dbReference type="EMBL" id="JABBWM010000040">
    <property type="protein sequence ID" value="KAG2104717.1"/>
    <property type="molecule type" value="Genomic_DNA"/>
</dbReference>
<gene>
    <name evidence="2" type="ORF">F5147DRAFT_263003</name>
</gene>
<evidence type="ECO:0000313" key="3">
    <source>
        <dbReference type="Proteomes" id="UP000823399"/>
    </source>
</evidence>
<accession>A0A9P7F3Z1</accession>
<feature type="region of interest" description="Disordered" evidence="1">
    <location>
        <begin position="98"/>
        <end position="118"/>
    </location>
</feature>
<keyword evidence="3" id="KW-1185">Reference proteome</keyword>
<name>A0A9P7F3Z1_9AGAM</name>
<dbReference type="GeneID" id="64691180"/>
<dbReference type="AlphaFoldDB" id="A0A9P7F3Z1"/>
<reference evidence="2" key="1">
    <citation type="journal article" date="2020" name="New Phytol.">
        <title>Comparative genomics reveals dynamic genome evolution in host specialist ectomycorrhizal fungi.</title>
        <authorList>
            <person name="Lofgren L.A."/>
            <person name="Nguyen N.H."/>
            <person name="Vilgalys R."/>
            <person name="Ruytinx J."/>
            <person name="Liao H.L."/>
            <person name="Branco S."/>
            <person name="Kuo A."/>
            <person name="LaButti K."/>
            <person name="Lipzen A."/>
            <person name="Andreopoulos W."/>
            <person name="Pangilinan J."/>
            <person name="Riley R."/>
            <person name="Hundley H."/>
            <person name="Na H."/>
            <person name="Barry K."/>
            <person name="Grigoriev I.V."/>
            <person name="Stajich J.E."/>
            <person name="Kennedy P.G."/>
        </authorList>
    </citation>
    <scope>NUCLEOTIDE SEQUENCE</scope>
    <source>
        <strain evidence="2">FC423</strain>
    </source>
</reference>
<dbReference type="OrthoDB" id="2691824at2759"/>
<evidence type="ECO:0000256" key="1">
    <source>
        <dbReference type="SAM" id="MobiDB-lite"/>
    </source>
</evidence>
<comment type="caution">
    <text evidence="2">The sequence shown here is derived from an EMBL/GenBank/DDBJ whole genome shotgun (WGS) entry which is preliminary data.</text>
</comment>
<dbReference type="RefSeq" id="XP_041291016.1">
    <property type="nucleotide sequence ID" value="XM_041428921.1"/>
</dbReference>
<sequence length="155" mass="17607">MLTVETFWTAEHLGEEVLNLLIVEVFLCLSSATPFQDLGHDSAFVVFRSHYTVAVHLWLSPFADAYRSAGLLMTSTVSYHVEEACNILHSLIPNSSIETDPKMTRSPTHAKKPTRAASVRTANKTRARILVTPRPRKGLLFRITYQLYYLTKFHE</sequence>
<protein>
    <submittedName>
        <fullName evidence="2">Uncharacterized protein</fullName>
    </submittedName>
</protein>
<evidence type="ECO:0000313" key="2">
    <source>
        <dbReference type="EMBL" id="KAG2104717.1"/>
    </source>
</evidence>
<organism evidence="2 3">
    <name type="scientific">Suillus discolor</name>
    <dbReference type="NCBI Taxonomy" id="1912936"/>
    <lineage>
        <taxon>Eukaryota</taxon>
        <taxon>Fungi</taxon>
        <taxon>Dikarya</taxon>
        <taxon>Basidiomycota</taxon>
        <taxon>Agaricomycotina</taxon>
        <taxon>Agaricomycetes</taxon>
        <taxon>Agaricomycetidae</taxon>
        <taxon>Boletales</taxon>
        <taxon>Suillineae</taxon>
        <taxon>Suillaceae</taxon>
        <taxon>Suillus</taxon>
    </lineage>
</organism>
<proteinExistence type="predicted"/>